<protein>
    <submittedName>
        <fullName evidence="2">Uncharacterized protein</fullName>
    </submittedName>
</protein>
<feature type="region of interest" description="Disordered" evidence="1">
    <location>
        <begin position="1"/>
        <end position="37"/>
    </location>
</feature>
<keyword evidence="3" id="KW-1185">Reference proteome</keyword>
<dbReference type="EMBL" id="CP072931">
    <property type="protein sequence ID" value="QTZ96548.1"/>
    <property type="molecule type" value="Genomic_DNA"/>
</dbReference>
<gene>
    <name evidence="2" type="ORF">SU9_016900</name>
</gene>
<dbReference type="AlphaFoldDB" id="A0A8B1NSK6"/>
<sequence>MSPSQTAADRAVHEETVGGATSSNRAAGPADSRSFACGRTGHRVLDYTDPQAATLQLTDRVITIRQAVPSD</sequence>
<dbReference type="OrthoDB" id="9799090at2"/>
<reference evidence="2" key="2">
    <citation type="submission" date="2021-04" db="EMBL/GenBank/DDBJ databases">
        <authorList>
            <person name="Wen M.-L."/>
            <person name="Han X.-L."/>
            <person name="Xiong J."/>
        </authorList>
    </citation>
    <scope>NUCLEOTIDE SEQUENCE</scope>
    <source>
        <strain evidence="2">AGR0001</strain>
    </source>
</reference>
<accession>A0A8B1NSK6</accession>
<reference evidence="2" key="1">
    <citation type="journal article" date="2012" name="J. Bacteriol.">
        <title>Genome Sequence of Streptomyces auratus Strain AGR0001, a Phoslactomycin-Producing Actinomycete.</title>
        <authorList>
            <person name="Han X."/>
            <person name="Li M."/>
            <person name="Ding Z."/>
            <person name="Zhao J."/>
            <person name="Ji K."/>
            <person name="Wen M."/>
            <person name="Lu T."/>
        </authorList>
    </citation>
    <scope>NUCLEOTIDE SEQUENCE</scope>
    <source>
        <strain evidence="2">AGR0001</strain>
    </source>
</reference>
<dbReference type="RefSeq" id="WP_106430397.1">
    <property type="nucleotide sequence ID" value="NZ_CP072931.1"/>
</dbReference>
<evidence type="ECO:0000313" key="2">
    <source>
        <dbReference type="EMBL" id="QTZ96548.1"/>
    </source>
</evidence>
<dbReference type="Proteomes" id="UP000009036">
    <property type="component" value="Chromosome"/>
</dbReference>
<evidence type="ECO:0000256" key="1">
    <source>
        <dbReference type="SAM" id="MobiDB-lite"/>
    </source>
</evidence>
<dbReference type="KEGG" id="sauh:SU9_016900"/>
<name>A0A8B1NSK6_9ACTN</name>
<evidence type="ECO:0000313" key="3">
    <source>
        <dbReference type="Proteomes" id="UP000009036"/>
    </source>
</evidence>
<organism evidence="2 3">
    <name type="scientific">Streptomyces auratus AGR0001</name>
    <dbReference type="NCBI Taxonomy" id="1160718"/>
    <lineage>
        <taxon>Bacteria</taxon>
        <taxon>Bacillati</taxon>
        <taxon>Actinomycetota</taxon>
        <taxon>Actinomycetes</taxon>
        <taxon>Kitasatosporales</taxon>
        <taxon>Streptomycetaceae</taxon>
        <taxon>Streptomyces</taxon>
    </lineage>
</organism>
<proteinExistence type="predicted"/>